<evidence type="ECO:0000256" key="1">
    <source>
        <dbReference type="ARBA" id="ARBA00004419"/>
    </source>
</evidence>
<keyword evidence="13" id="KW-1185">Reference proteome</keyword>
<dbReference type="GO" id="GO:0000045">
    <property type="term" value="P:autophagosome assembly"/>
    <property type="evidence" value="ECO:0007669"/>
    <property type="project" value="TreeGrafter"/>
</dbReference>
<gene>
    <name evidence="12" type="ORF">AAFF_G00164360</name>
</gene>
<keyword evidence="8" id="KW-0539">Nucleus</keyword>
<evidence type="ECO:0000256" key="3">
    <source>
        <dbReference type="ARBA" id="ARBA00022490"/>
    </source>
</evidence>
<evidence type="ECO:0000313" key="12">
    <source>
        <dbReference type="EMBL" id="KAJ8411628.1"/>
    </source>
</evidence>
<dbReference type="GO" id="GO:0005829">
    <property type="term" value="C:cytosol"/>
    <property type="evidence" value="ECO:0007669"/>
    <property type="project" value="UniProtKB-SubCell"/>
</dbReference>
<dbReference type="EMBL" id="JAINUG010000022">
    <property type="protein sequence ID" value="KAJ8411628.1"/>
    <property type="molecule type" value="Genomic_DNA"/>
</dbReference>
<dbReference type="GO" id="GO:0031410">
    <property type="term" value="C:cytoplasmic vesicle"/>
    <property type="evidence" value="ECO:0007669"/>
    <property type="project" value="UniProtKB-KW"/>
</dbReference>
<dbReference type="GO" id="GO:0016604">
    <property type="term" value="C:nuclear body"/>
    <property type="evidence" value="ECO:0007669"/>
    <property type="project" value="UniProtKB-SubCell"/>
</dbReference>
<evidence type="ECO:0000256" key="8">
    <source>
        <dbReference type="ARBA" id="ARBA00023242"/>
    </source>
</evidence>
<dbReference type="PANTHER" id="PTHR31671:SF0">
    <property type="entry name" value="TUMOR PROTEIN P53-INDUCIBLE NUCLEAR PROTEIN 1"/>
    <property type="match status" value="1"/>
</dbReference>
<dbReference type="Pfam" id="PF14839">
    <property type="entry name" value="DOR"/>
    <property type="match status" value="1"/>
</dbReference>
<keyword evidence="6" id="KW-0010">Activator</keyword>
<evidence type="ECO:0000256" key="9">
    <source>
        <dbReference type="ARBA" id="ARBA00023329"/>
    </source>
</evidence>
<accession>A0AAD7WWK1</accession>
<dbReference type="Proteomes" id="UP001221898">
    <property type="component" value="Unassembled WGS sequence"/>
</dbReference>
<name>A0AAD7WWK1_9TELE</name>
<protein>
    <recommendedName>
        <fullName evidence="14">Tumor protein p53-inducible nuclear protein 1</fullName>
    </recommendedName>
</protein>
<sequence length="242" mass="26518">MFQRFTSILFGDDVDSSNGCPVNPAFDKQEEEEEWILVDYLADACTSPCSDGEAGVCSQDVPSTDCPVRYSSCSSLDSAADEAEDGGFLRLEACTLEESWFITPPPCFTASGQTPVLLETSPLENLLIEHPSMSVYAVHAPRHALRDGGHRSLDQPLLRVEAPRKPSHHGGCYATALLARTGFPEQAKQGRLPQRIRDGGERQHLSRNALRRLNLLHDGSSRQAKSGGAVLVHQPGQRQFNY</sequence>
<dbReference type="AlphaFoldDB" id="A0AAD7WWK1"/>
<dbReference type="PANTHER" id="PTHR31671">
    <property type="entry name" value="DIABETES AND OBESITY REGULATED, ISOFORM G"/>
    <property type="match status" value="1"/>
</dbReference>
<evidence type="ECO:0000256" key="11">
    <source>
        <dbReference type="SAM" id="MobiDB-lite"/>
    </source>
</evidence>
<evidence type="ECO:0000313" key="13">
    <source>
        <dbReference type="Proteomes" id="UP001221898"/>
    </source>
</evidence>
<keyword evidence="3" id="KW-0963">Cytoplasm</keyword>
<organism evidence="12 13">
    <name type="scientific">Aldrovandia affinis</name>
    <dbReference type="NCBI Taxonomy" id="143900"/>
    <lineage>
        <taxon>Eukaryota</taxon>
        <taxon>Metazoa</taxon>
        <taxon>Chordata</taxon>
        <taxon>Craniata</taxon>
        <taxon>Vertebrata</taxon>
        <taxon>Euteleostomi</taxon>
        <taxon>Actinopterygii</taxon>
        <taxon>Neopterygii</taxon>
        <taxon>Teleostei</taxon>
        <taxon>Notacanthiformes</taxon>
        <taxon>Halosauridae</taxon>
        <taxon>Aldrovandia</taxon>
    </lineage>
</organism>
<reference evidence="12" key="1">
    <citation type="journal article" date="2023" name="Science">
        <title>Genome structures resolve the early diversification of teleost fishes.</title>
        <authorList>
            <person name="Parey E."/>
            <person name="Louis A."/>
            <person name="Montfort J."/>
            <person name="Bouchez O."/>
            <person name="Roques C."/>
            <person name="Iampietro C."/>
            <person name="Lluch J."/>
            <person name="Castinel A."/>
            <person name="Donnadieu C."/>
            <person name="Desvignes T."/>
            <person name="Floi Bucao C."/>
            <person name="Jouanno E."/>
            <person name="Wen M."/>
            <person name="Mejri S."/>
            <person name="Dirks R."/>
            <person name="Jansen H."/>
            <person name="Henkel C."/>
            <person name="Chen W.J."/>
            <person name="Zahm M."/>
            <person name="Cabau C."/>
            <person name="Klopp C."/>
            <person name="Thompson A.W."/>
            <person name="Robinson-Rechavi M."/>
            <person name="Braasch I."/>
            <person name="Lecointre G."/>
            <person name="Bobe J."/>
            <person name="Postlethwait J.H."/>
            <person name="Berthelot C."/>
            <person name="Roest Crollius H."/>
            <person name="Guiguen Y."/>
        </authorList>
    </citation>
    <scope>NUCLEOTIDE SEQUENCE</scope>
    <source>
        <strain evidence="12">NC1722</strain>
    </source>
</reference>
<proteinExistence type="predicted"/>
<evidence type="ECO:0000256" key="7">
    <source>
        <dbReference type="ARBA" id="ARBA00023163"/>
    </source>
</evidence>
<comment type="subcellular location">
    <subcellularLocation>
        <location evidence="2">Cytoplasm</location>
        <location evidence="2">Cytosol</location>
    </subcellularLocation>
    <subcellularLocation>
        <location evidence="1">Cytoplasmic vesicle</location>
        <location evidence="1">Autophagosome</location>
    </subcellularLocation>
    <subcellularLocation>
        <location evidence="10">Nucleus</location>
        <location evidence="10">Nuclear body</location>
    </subcellularLocation>
</comment>
<evidence type="ECO:0000256" key="10">
    <source>
        <dbReference type="ARBA" id="ARBA00034306"/>
    </source>
</evidence>
<evidence type="ECO:0000256" key="4">
    <source>
        <dbReference type="ARBA" id="ARBA00023006"/>
    </source>
</evidence>
<feature type="region of interest" description="Disordered" evidence="11">
    <location>
        <begin position="220"/>
        <end position="242"/>
    </location>
</feature>
<dbReference type="GO" id="GO:0045893">
    <property type="term" value="P:positive regulation of DNA-templated transcription"/>
    <property type="evidence" value="ECO:0007669"/>
    <property type="project" value="TreeGrafter"/>
</dbReference>
<dbReference type="GO" id="GO:0005776">
    <property type="term" value="C:autophagosome"/>
    <property type="evidence" value="ECO:0007669"/>
    <property type="project" value="UniProtKB-SubCell"/>
</dbReference>
<evidence type="ECO:0000256" key="5">
    <source>
        <dbReference type="ARBA" id="ARBA00023015"/>
    </source>
</evidence>
<keyword evidence="9" id="KW-0968">Cytoplasmic vesicle</keyword>
<evidence type="ECO:0000256" key="2">
    <source>
        <dbReference type="ARBA" id="ARBA00004514"/>
    </source>
</evidence>
<keyword evidence="7" id="KW-0804">Transcription</keyword>
<keyword evidence="4" id="KW-0072">Autophagy</keyword>
<keyword evidence="5" id="KW-0805">Transcription regulation</keyword>
<comment type="caution">
    <text evidence="12">The sequence shown here is derived from an EMBL/GenBank/DDBJ whole genome shotgun (WGS) entry which is preliminary data.</text>
</comment>
<evidence type="ECO:0008006" key="14">
    <source>
        <dbReference type="Google" id="ProtNLM"/>
    </source>
</evidence>
<dbReference type="InterPro" id="IPR029431">
    <property type="entry name" value="TP53INP"/>
</dbReference>
<evidence type="ECO:0000256" key="6">
    <source>
        <dbReference type="ARBA" id="ARBA00023159"/>
    </source>
</evidence>